<dbReference type="PANTHER" id="PTHR24292:SF54">
    <property type="entry name" value="CYP9F3-RELATED"/>
    <property type="match status" value="1"/>
</dbReference>
<feature type="binding site" description="axial binding residue" evidence="15">
    <location>
        <position position="167"/>
    </location>
    <ligand>
        <name>heme</name>
        <dbReference type="ChEBI" id="CHEBI:30413"/>
    </ligand>
    <ligandPart>
        <name>Fe</name>
        <dbReference type="ChEBI" id="CHEBI:18248"/>
    </ligandPart>
</feature>
<evidence type="ECO:0000256" key="15">
    <source>
        <dbReference type="PIRSR" id="PIRSR602401-1"/>
    </source>
</evidence>
<keyword evidence="8" id="KW-0256">Endoplasmic reticulum</keyword>
<keyword evidence="12 16" id="KW-0503">Monooxygenase</keyword>
<accession>A0AAV1LZC9</accession>
<name>A0AAV1LZC9_9NEOP</name>
<evidence type="ECO:0000256" key="2">
    <source>
        <dbReference type="ARBA" id="ARBA00004174"/>
    </source>
</evidence>
<dbReference type="Proteomes" id="UP001314205">
    <property type="component" value="Unassembled WGS sequence"/>
</dbReference>
<evidence type="ECO:0000256" key="11">
    <source>
        <dbReference type="ARBA" id="ARBA00023004"/>
    </source>
</evidence>
<dbReference type="SUPFAM" id="SSF48264">
    <property type="entry name" value="Cytochrome P450"/>
    <property type="match status" value="1"/>
</dbReference>
<dbReference type="GO" id="GO:0020037">
    <property type="term" value="F:heme binding"/>
    <property type="evidence" value="ECO:0007669"/>
    <property type="project" value="InterPro"/>
</dbReference>
<keyword evidence="10 16" id="KW-0560">Oxidoreductase</keyword>
<dbReference type="AlphaFoldDB" id="A0AAV1LZC9"/>
<comment type="subcellular location">
    <subcellularLocation>
        <location evidence="3">Endoplasmic reticulum membrane</location>
        <topology evidence="3">Peripheral membrane protein</topology>
    </subcellularLocation>
    <subcellularLocation>
        <location evidence="2">Microsome membrane</location>
        <topology evidence="2">Peripheral membrane protein</topology>
    </subcellularLocation>
</comment>
<keyword evidence="6 15" id="KW-0349">Heme</keyword>
<evidence type="ECO:0000256" key="3">
    <source>
        <dbReference type="ARBA" id="ARBA00004406"/>
    </source>
</evidence>
<protein>
    <recommendedName>
        <fullName evidence="5">unspecific monooxygenase</fullName>
        <ecNumber evidence="5">1.14.14.1</ecNumber>
    </recommendedName>
</protein>
<keyword evidence="18" id="KW-1185">Reference proteome</keyword>
<dbReference type="GO" id="GO:0016712">
    <property type="term" value="F:oxidoreductase activity, acting on paired donors, with incorporation or reduction of molecular oxygen, reduced flavin or flavoprotein as one donor, and incorporation of one atom of oxygen"/>
    <property type="evidence" value="ECO:0007669"/>
    <property type="project" value="UniProtKB-EC"/>
</dbReference>
<keyword evidence="13" id="KW-0472">Membrane</keyword>
<evidence type="ECO:0000256" key="1">
    <source>
        <dbReference type="ARBA" id="ARBA00001971"/>
    </source>
</evidence>
<evidence type="ECO:0000256" key="10">
    <source>
        <dbReference type="ARBA" id="ARBA00023002"/>
    </source>
</evidence>
<evidence type="ECO:0000256" key="4">
    <source>
        <dbReference type="ARBA" id="ARBA00010617"/>
    </source>
</evidence>
<gene>
    <name evidence="17" type="ORF">PARMNEM_LOCUS19119</name>
</gene>
<keyword evidence="7 15" id="KW-0479">Metal-binding</keyword>
<keyword evidence="11 15" id="KW-0408">Iron</keyword>
<evidence type="ECO:0000256" key="14">
    <source>
        <dbReference type="ARBA" id="ARBA00047827"/>
    </source>
</evidence>
<dbReference type="GO" id="GO:0005789">
    <property type="term" value="C:endoplasmic reticulum membrane"/>
    <property type="evidence" value="ECO:0007669"/>
    <property type="project" value="UniProtKB-SubCell"/>
</dbReference>
<evidence type="ECO:0000256" key="5">
    <source>
        <dbReference type="ARBA" id="ARBA00012109"/>
    </source>
</evidence>
<reference evidence="17 18" key="1">
    <citation type="submission" date="2023-11" db="EMBL/GenBank/DDBJ databases">
        <authorList>
            <person name="Hedman E."/>
            <person name="Englund M."/>
            <person name="Stromberg M."/>
            <person name="Nyberg Akerstrom W."/>
            <person name="Nylinder S."/>
            <person name="Jareborg N."/>
            <person name="Kallberg Y."/>
            <person name="Kronander E."/>
        </authorList>
    </citation>
    <scope>NUCLEOTIDE SEQUENCE [LARGE SCALE GENOMIC DNA]</scope>
</reference>
<dbReference type="InterPro" id="IPR002401">
    <property type="entry name" value="Cyt_P450_E_grp-I"/>
</dbReference>
<dbReference type="EMBL" id="CAVLGL010000115">
    <property type="protein sequence ID" value="CAK1600344.1"/>
    <property type="molecule type" value="Genomic_DNA"/>
</dbReference>
<evidence type="ECO:0000256" key="13">
    <source>
        <dbReference type="ARBA" id="ARBA00023136"/>
    </source>
</evidence>
<dbReference type="PRINTS" id="PR00385">
    <property type="entry name" value="P450"/>
</dbReference>
<dbReference type="Pfam" id="PF00067">
    <property type="entry name" value="p450"/>
    <property type="match status" value="1"/>
</dbReference>
<dbReference type="Gene3D" id="1.10.630.10">
    <property type="entry name" value="Cytochrome P450"/>
    <property type="match status" value="1"/>
</dbReference>
<dbReference type="GO" id="GO:0005506">
    <property type="term" value="F:iron ion binding"/>
    <property type="evidence" value="ECO:0007669"/>
    <property type="project" value="InterPro"/>
</dbReference>
<comment type="caution">
    <text evidence="17">The sequence shown here is derived from an EMBL/GenBank/DDBJ whole genome shotgun (WGS) entry which is preliminary data.</text>
</comment>
<dbReference type="InterPro" id="IPR017972">
    <property type="entry name" value="Cyt_P450_CS"/>
</dbReference>
<dbReference type="PANTHER" id="PTHR24292">
    <property type="entry name" value="CYTOCHROME P450"/>
    <property type="match status" value="1"/>
</dbReference>
<dbReference type="InterPro" id="IPR036396">
    <property type="entry name" value="Cyt_P450_sf"/>
</dbReference>
<comment type="cofactor">
    <cofactor evidence="1 15">
        <name>heme</name>
        <dbReference type="ChEBI" id="CHEBI:30413"/>
    </cofactor>
</comment>
<dbReference type="PROSITE" id="PS00086">
    <property type="entry name" value="CYTOCHROME_P450"/>
    <property type="match status" value="1"/>
</dbReference>
<dbReference type="PRINTS" id="PR00463">
    <property type="entry name" value="EP450I"/>
</dbReference>
<evidence type="ECO:0000256" key="9">
    <source>
        <dbReference type="ARBA" id="ARBA00022848"/>
    </source>
</evidence>
<comment type="catalytic activity">
    <reaction evidence="14">
        <text>an organic molecule + reduced [NADPH--hemoprotein reductase] + O2 = an alcohol + oxidized [NADPH--hemoprotein reductase] + H2O + H(+)</text>
        <dbReference type="Rhea" id="RHEA:17149"/>
        <dbReference type="Rhea" id="RHEA-COMP:11964"/>
        <dbReference type="Rhea" id="RHEA-COMP:11965"/>
        <dbReference type="ChEBI" id="CHEBI:15377"/>
        <dbReference type="ChEBI" id="CHEBI:15378"/>
        <dbReference type="ChEBI" id="CHEBI:15379"/>
        <dbReference type="ChEBI" id="CHEBI:30879"/>
        <dbReference type="ChEBI" id="CHEBI:57618"/>
        <dbReference type="ChEBI" id="CHEBI:58210"/>
        <dbReference type="ChEBI" id="CHEBI:142491"/>
        <dbReference type="EC" id="1.14.14.1"/>
    </reaction>
</comment>
<evidence type="ECO:0000256" key="6">
    <source>
        <dbReference type="ARBA" id="ARBA00022617"/>
    </source>
</evidence>
<evidence type="ECO:0000256" key="8">
    <source>
        <dbReference type="ARBA" id="ARBA00022824"/>
    </source>
</evidence>
<dbReference type="InterPro" id="IPR050476">
    <property type="entry name" value="Insect_CytP450_Detox"/>
</dbReference>
<organism evidence="17 18">
    <name type="scientific">Parnassius mnemosyne</name>
    <name type="common">clouded apollo</name>
    <dbReference type="NCBI Taxonomy" id="213953"/>
    <lineage>
        <taxon>Eukaryota</taxon>
        <taxon>Metazoa</taxon>
        <taxon>Ecdysozoa</taxon>
        <taxon>Arthropoda</taxon>
        <taxon>Hexapoda</taxon>
        <taxon>Insecta</taxon>
        <taxon>Pterygota</taxon>
        <taxon>Neoptera</taxon>
        <taxon>Endopterygota</taxon>
        <taxon>Lepidoptera</taxon>
        <taxon>Glossata</taxon>
        <taxon>Ditrysia</taxon>
        <taxon>Papilionoidea</taxon>
        <taxon>Papilionidae</taxon>
        <taxon>Parnassiinae</taxon>
        <taxon>Parnassini</taxon>
        <taxon>Parnassius</taxon>
        <taxon>Driopa</taxon>
    </lineage>
</organism>
<evidence type="ECO:0000256" key="7">
    <source>
        <dbReference type="ARBA" id="ARBA00022723"/>
    </source>
</evidence>
<sequence>MKDLVTGYELEPSDELMAAQAFFFFIAGADVSAYTMHFVLLELAGNLDILQWLHDEIDNVFEKSVDQISFDDIENMKYLDMVMNEASRKYPTVGIIQRRCTKDTTLPIGQVKIEKDVTVVIPVYAIHRDERYYPNPELFDPERFSPENMSKIPKFSYLPFGEGNRSCLGARFARLQVKVGLSWLLRYYTLKKRAYRPKYFEPSSFALRDTNARFHLIPRRKV</sequence>
<evidence type="ECO:0000313" key="17">
    <source>
        <dbReference type="EMBL" id="CAK1600344.1"/>
    </source>
</evidence>
<evidence type="ECO:0000313" key="18">
    <source>
        <dbReference type="Proteomes" id="UP001314205"/>
    </source>
</evidence>
<comment type="similarity">
    <text evidence="4 16">Belongs to the cytochrome P450 family.</text>
</comment>
<evidence type="ECO:0000256" key="16">
    <source>
        <dbReference type="RuleBase" id="RU000461"/>
    </source>
</evidence>
<keyword evidence="9" id="KW-0492">Microsome</keyword>
<dbReference type="InterPro" id="IPR001128">
    <property type="entry name" value="Cyt_P450"/>
</dbReference>
<evidence type="ECO:0000256" key="12">
    <source>
        <dbReference type="ARBA" id="ARBA00023033"/>
    </source>
</evidence>
<proteinExistence type="inferred from homology"/>
<dbReference type="EC" id="1.14.14.1" evidence="5"/>